<dbReference type="AlphaFoldDB" id="A0A6I2M5G1"/>
<sequence>MVQIRKATTIDVQGISEVCREANWATYRDIYSEEYLEKVIREYYSCERILDEVTTSDRSWGGYFVAIQNDIVIGAGGGGMISDISGEIYALYLNPKRRNEGIGTLLLHAITKQQKEFHAKEQWISVQKGNLKGIPFYEAKGFKFQYKEKEEGYISLRYKRLI</sequence>
<dbReference type="PROSITE" id="PS51186">
    <property type="entry name" value="GNAT"/>
    <property type="match status" value="1"/>
</dbReference>
<dbReference type="SUPFAM" id="SSF55729">
    <property type="entry name" value="Acyl-CoA N-acyltransferases (Nat)"/>
    <property type="match status" value="1"/>
</dbReference>
<keyword evidence="3" id="KW-1185">Reference proteome</keyword>
<feature type="domain" description="N-acetyltransferase" evidence="1">
    <location>
        <begin position="2"/>
        <end position="162"/>
    </location>
</feature>
<protein>
    <submittedName>
        <fullName evidence="2">GNAT family N-acetyltransferase</fullName>
    </submittedName>
</protein>
<proteinExistence type="predicted"/>
<evidence type="ECO:0000259" key="1">
    <source>
        <dbReference type="PROSITE" id="PS51186"/>
    </source>
</evidence>
<evidence type="ECO:0000313" key="2">
    <source>
        <dbReference type="EMBL" id="MRX53169.1"/>
    </source>
</evidence>
<reference evidence="2 3" key="1">
    <citation type="submission" date="2019-11" db="EMBL/GenBank/DDBJ databases">
        <title>Bacillus idriensis genome.</title>
        <authorList>
            <person name="Konopka E.N."/>
            <person name="Newman J.D."/>
        </authorList>
    </citation>
    <scope>NUCLEOTIDE SEQUENCE [LARGE SCALE GENOMIC DNA]</scope>
    <source>
        <strain evidence="2 3">DSM 19097</strain>
    </source>
</reference>
<dbReference type="RefSeq" id="WP_154318070.1">
    <property type="nucleotide sequence ID" value="NZ_CAJGAA010000001.1"/>
</dbReference>
<dbReference type="InterPro" id="IPR016181">
    <property type="entry name" value="Acyl_CoA_acyltransferase"/>
</dbReference>
<gene>
    <name evidence="2" type="ORF">GJU41_04235</name>
</gene>
<evidence type="ECO:0000313" key="3">
    <source>
        <dbReference type="Proteomes" id="UP000441585"/>
    </source>
</evidence>
<keyword evidence="2" id="KW-0808">Transferase</keyword>
<dbReference type="GO" id="GO:0016747">
    <property type="term" value="F:acyltransferase activity, transferring groups other than amino-acyl groups"/>
    <property type="evidence" value="ECO:0007669"/>
    <property type="project" value="InterPro"/>
</dbReference>
<name>A0A6I2M5G1_9BACI</name>
<dbReference type="InterPro" id="IPR000182">
    <property type="entry name" value="GNAT_dom"/>
</dbReference>
<accession>A0A6I2M5G1</accession>
<organism evidence="2 3">
    <name type="scientific">Metabacillus idriensis</name>
    <dbReference type="NCBI Taxonomy" id="324768"/>
    <lineage>
        <taxon>Bacteria</taxon>
        <taxon>Bacillati</taxon>
        <taxon>Bacillota</taxon>
        <taxon>Bacilli</taxon>
        <taxon>Bacillales</taxon>
        <taxon>Bacillaceae</taxon>
        <taxon>Metabacillus</taxon>
    </lineage>
</organism>
<dbReference type="Proteomes" id="UP000441585">
    <property type="component" value="Unassembled WGS sequence"/>
</dbReference>
<dbReference type="EMBL" id="WKKF01000001">
    <property type="protein sequence ID" value="MRX53169.1"/>
    <property type="molecule type" value="Genomic_DNA"/>
</dbReference>
<dbReference type="Gene3D" id="3.40.630.30">
    <property type="match status" value="1"/>
</dbReference>
<comment type="caution">
    <text evidence="2">The sequence shown here is derived from an EMBL/GenBank/DDBJ whole genome shotgun (WGS) entry which is preliminary data.</text>
</comment>
<dbReference type="Pfam" id="PF00583">
    <property type="entry name" value="Acetyltransf_1"/>
    <property type="match status" value="1"/>
</dbReference>